<dbReference type="EMBL" id="JANPWB010000015">
    <property type="protein sequence ID" value="KAJ1088719.1"/>
    <property type="molecule type" value="Genomic_DNA"/>
</dbReference>
<accession>A0AAV7LCR5</accession>
<keyword evidence="2" id="KW-1185">Reference proteome</keyword>
<evidence type="ECO:0000313" key="2">
    <source>
        <dbReference type="Proteomes" id="UP001066276"/>
    </source>
</evidence>
<organism evidence="1 2">
    <name type="scientific">Pleurodeles waltl</name>
    <name type="common">Iberian ribbed newt</name>
    <dbReference type="NCBI Taxonomy" id="8319"/>
    <lineage>
        <taxon>Eukaryota</taxon>
        <taxon>Metazoa</taxon>
        <taxon>Chordata</taxon>
        <taxon>Craniata</taxon>
        <taxon>Vertebrata</taxon>
        <taxon>Euteleostomi</taxon>
        <taxon>Amphibia</taxon>
        <taxon>Batrachia</taxon>
        <taxon>Caudata</taxon>
        <taxon>Salamandroidea</taxon>
        <taxon>Salamandridae</taxon>
        <taxon>Pleurodelinae</taxon>
        <taxon>Pleurodeles</taxon>
    </lineage>
</organism>
<dbReference type="AlphaFoldDB" id="A0AAV7LCR5"/>
<dbReference type="Proteomes" id="UP001066276">
    <property type="component" value="Chromosome 11"/>
</dbReference>
<name>A0AAV7LCR5_PLEWA</name>
<evidence type="ECO:0000313" key="1">
    <source>
        <dbReference type="EMBL" id="KAJ1088719.1"/>
    </source>
</evidence>
<reference evidence="1" key="1">
    <citation type="journal article" date="2022" name="bioRxiv">
        <title>Sequencing and chromosome-scale assembly of the giantPleurodeles waltlgenome.</title>
        <authorList>
            <person name="Brown T."/>
            <person name="Elewa A."/>
            <person name="Iarovenko S."/>
            <person name="Subramanian E."/>
            <person name="Araus A.J."/>
            <person name="Petzold A."/>
            <person name="Susuki M."/>
            <person name="Suzuki K.-i.T."/>
            <person name="Hayashi T."/>
            <person name="Toyoda A."/>
            <person name="Oliveira C."/>
            <person name="Osipova E."/>
            <person name="Leigh N.D."/>
            <person name="Simon A."/>
            <person name="Yun M.H."/>
        </authorList>
    </citation>
    <scope>NUCLEOTIDE SEQUENCE</scope>
    <source>
        <strain evidence="1">20211129_DDA</strain>
        <tissue evidence="1">Liver</tissue>
    </source>
</reference>
<sequence length="93" mass="10287">MVSTGEERQGAETAEATDGAAYAAVNCRPVEEKPRVEALEVTRMVDGGRPTRGERMVDMLPPQLGSCRVPVIDRLETRGSRRVKRHNQKPLQS</sequence>
<proteinExistence type="predicted"/>
<protein>
    <submittedName>
        <fullName evidence="1">Uncharacterized protein</fullName>
    </submittedName>
</protein>
<comment type="caution">
    <text evidence="1">The sequence shown here is derived from an EMBL/GenBank/DDBJ whole genome shotgun (WGS) entry which is preliminary data.</text>
</comment>
<gene>
    <name evidence="1" type="ORF">NDU88_001875</name>
</gene>